<dbReference type="InterPro" id="IPR012295">
    <property type="entry name" value="TBP_dom_sf"/>
</dbReference>
<evidence type="ECO:0000313" key="4">
    <source>
        <dbReference type="Proteomes" id="UP000481153"/>
    </source>
</evidence>
<dbReference type="Pfam" id="PF09066">
    <property type="entry name" value="B2-adapt-app_C"/>
    <property type="match status" value="2"/>
</dbReference>
<evidence type="ECO:0000259" key="2">
    <source>
        <dbReference type="PROSITE" id="PS50006"/>
    </source>
</evidence>
<organism evidence="3 4">
    <name type="scientific">Aphanomyces euteiches</name>
    <dbReference type="NCBI Taxonomy" id="100861"/>
    <lineage>
        <taxon>Eukaryota</taxon>
        <taxon>Sar</taxon>
        <taxon>Stramenopiles</taxon>
        <taxon>Oomycota</taxon>
        <taxon>Saprolegniomycetes</taxon>
        <taxon>Saprolegniales</taxon>
        <taxon>Verrucalvaceae</taxon>
        <taxon>Aphanomyces</taxon>
    </lineage>
</organism>
<dbReference type="Gene3D" id="3.30.310.10">
    <property type="entry name" value="TATA-Binding Protein"/>
    <property type="match status" value="2"/>
</dbReference>
<dbReference type="InterPro" id="IPR008984">
    <property type="entry name" value="SMAD_FHA_dom_sf"/>
</dbReference>
<dbReference type="InterPro" id="IPR050923">
    <property type="entry name" value="Cell_Proc_Reg/RNA_Proc"/>
</dbReference>
<dbReference type="SMART" id="SM01020">
    <property type="entry name" value="B2-adapt-app_C"/>
    <property type="match status" value="2"/>
</dbReference>
<dbReference type="AlphaFoldDB" id="A0A6G0XBX3"/>
<dbReference type="Gene3D" id="2.60.200.20">
    <property type="match status" value="1"/>
</dbReference>
<dbReference type="InterPro" id="IPR000253">
    <property type="entry name" value="FHA_dom"/>
</dbReference>
<proteinExistence type="predicted"/>
<comment type="caution">
    <text evidence="3">The sequence shown here is derived from an EMBL/GenBank/DDBJ whole genome shotgun (WGS) entry which is preliminary data.</text>
</comment>
<dbReference type="SUPFAM" id="SSF49879">
    <property type="entry name" value="SMAD/FHA domain"/>
    <property type="match status" value="1"/>
</dbReference>
<feature type="compositionally biased region" description="Low complexity" evidence="1">
    <location>
        <begin position="306"/>
        <end position="319"/>
    </location>
</feature>
<gene>
    <name evidence="3" type="ORF">Ae201684_006745</name>
</gene>
<dbReference type="SMART" id="SM00240">
    <property type="entry name" value="FHA"/>
    <property type="match status" value="1"/>
</dbReference>
<feature type="compositionally biased region" description="Polar residues" evidence="1">
    <location>
        <begin position="412"/>
        <end position="423"/>
    </location>
</feature>
<dbReference type="PANTHER" id="PTHR23308">
    <property type="entry name" value="NUCLEAR INHIBITOR OF PROTEIN PHOSPHATASE-1"/>
    <property type="match status" value="1"/>
</dbReference>
<dbReference type="Pfam" id="PF00498">
    <property type="entry name" value="FHA"/>
    <property type="match status" value="1"/>
</dbReference>
<dbReference type="InterPro" id="IPR015151">
    <property type="entry name" value="B-adaptin_app_sub_C"/>
</dbReference>
<feature type="domain" description="FHA" evidence="2">
    <location>
        <begin position="72"/>
        <end position="123"/>
    </location>
</feature>
<feature type="compositionally biased region" description="Pro residues" evidence="1">
    <location>
        <begin position="320"/>
        <end position="330"/>
    </location>
</feature>
<dbReference type="GO" id="GO:0006886">
    <property type="term" value="P:intracellular protein transport"/>
    <property type="evidence" value="ECO:0007669"/>
    <property type="project" value="InterPro"/>
</dbReference>
<dbReference type="FunFam" id="2.60.200.20:FF:000019">
    <property type="entry name" value="Nuclear inhibitor of protein phosphatase"/>
    <property type="match status" value="1"/>
</dbReference>
<dbReference type="VEuPathDB" id="FungiDB:AeMF1_015521"/>
<keyword evidence="4" id="KW-1185">Reference proteome</keyword>
<sequence>MALQSELSMNDDFSQAAATAKANGSTVTTYATTFQPPNWIVMPIEASSAVRFEVMRVSKSCGVCELGKKLMSIFGREQDGSDFVLANPSISRKHAAVIHCAKGGVYLVDLMSRHGTFVGKTKIPPHDPFLLHEGDIVTFGQSCRTYVLKGADQNGPSQALKRTWPRLSLSSLFSHTLILRRTSPARKCSDLTTKMVAKICSGSYREDRVKEFIDQVSELDDEQLEEIAILLVEKVRQSYASAHHIVLALLHEKIAVQEFENNLGTIVQVSQTNLEARKILKTIAEARIENAPKTPTESEQEEPEGESSYAPPAVEAYAPPVVPYVPPMPPTQSSEVKSRERVLSDEGKRLFASAINGTSTVVDDEEEKENDNGHSEPPSSSFSFIGAQSAEPATSSAFGFMSKSNSEEEKSQASSEPPLASSSFLIDPSLDPEDFENLWQSAKSSEEWTVEVVSYFNTDLMERCLALYSHVKILASGKVGGVHKFYYYAEQASNGTIFMAEIQVIESMRELSATFKWIELGLLYDDGHLLFIKLFKECLEPCFIVDHPRLATLAQVQLSVPEPVAVSAEPAVPEDGSFAATLSSHPDLDIASFEALWLDATSISELEDPDERDVSGIDSVISQFQAKRLFCLASGSMDNEDKFFFYAEWTKRPWLFFVELSISRPDGALVALCKMYAPDATDEDHEVVAPLFVTLVEDILADLE</sequence>
<evidence type="ECO:0000256" key="1">
    <source>
        <dbReference type="SAM" id="MobiDB-lite"/>
    </source>
</evidence>
<accession>A0A6G0XBX3</accession>
<dbReference type="GO" id="GO:0016192">
    <property type="term" value="P:vesicle-mediated transport"/>
    <property type="evidence" value="ECO:0007669"/>
    <property type="project" value="InterPro"/>
</dbReference>
<protein>
    <recommendedName>
        <fullName evidence="2">FHA domain-containing protein</fullName>
    </recommendedName>
</protein>
<dbReference type="Proteomes" id="UP000481153">
    <property type="component" value="Unassembled WGS sequence"/>
</dbReference>
<name>A0A6G0XBX3_9STRA</name>
<dbReference type="EMBL" id="VJMJ01000084">
    <property type="protein sequence ID" value="KAF0737590.1"/>
    <property type="molecule type" value="Genomic_DNA"/>
</dbReference>
<feature type="region of interest" description="Disordered" evidence="1">
    <location>
        <begin position="288"/>
        <end position="423"/>
    </location>
</feature>
<dbReference type="PROSITE" id="PS50006">
    <property type="entry name" value="FHA_DOMAIN"/>
    <property type="match status" value="1"/>
</dbReference>
<feature type="compositionally biased region" description="Basic and acidic residues" evidence="1">
    <location>
        <begin position="336"/>
        <end position="349"/>
    </location>
</feature>
<evidence type="ECO:0000313" key="3">
    <source>
        <dbReference type="EMBL" id="KAF0737590.1"/>
    </source>
</evidence>
<reference evidence="3 4" key="1">
    <citation type="submission" date="2019-07" db="EMBL/GenBank/DDBJ databases">
        <title>Genomics analysis of Aphanomyces spp. identifies a new class of oomycete effector associated with host adaptation.</title>
        <authorList>
            <person name="Gaulin E."/>
        </authorList>
    </citation>
    <scope>NUCLEOTIDE SEQUENCE [LARGE SCALE GENOMIC DNA]</scope>
    <source>
        <strain evidence="3 4">ATCC 201684</strain>
    </source>
</reference>
<dbReference type="GO" id="GO:0030131">
    <property type="term" value="C:clathrin adaptor complex"/>
    <property type="evidence" value="ECO:0007669"/>
    <property type="project" value="InterPro"/>
</dbReference>